<gene>
    <name evidence="2" type="ORF">CIL05_03360</name>
</gene>
<reference evidence="2 3" key="1">
    <citation type="submission" date="2017-08" db="EMBL/GenBank/DDBJ databases">
        <title>Virgibacillus indicus sp. nov. and Virgibacillus profoundi sp. nov, two moderately halophilic bacteria isolated from marine sediment by using the Microfluidic Streak Plate.</title>
        <authorList>
            <person name="Xu B."/>
            <person name="Hu B."/>
            <person name="Wang J."/>
            <person name="Zhu Y."/>
            <person name="Huang L."/>
            <person name="Du W."/>
            <person name="Huang Y."/>
        </authorList>
    </citation>
    <scope>NUCLEOTIDE SEQUENCE [LARGE SCALE GENOMIC DNA]</scope>
    <source>
        <strain evidence="2 3">IO3-P3-H5</strain>
    </source>
</reference>
<evidence type="ECO:0000313" key="2">
    <source>
        <dbReference type="EMBL" id="PAV30774.1"/>
    </source>
</evidence>
<comment type="caution">
    <text evidence="2">The sequence shown here is derived from an EMBL/GenBank/DDBJ whole genome shotgun (WGS) entry which is preliminary data.</text>
</comment>
<evidence type="ECO:0000256" key="1">
    <source>
        <dbReference type="SAM" id="Coils"/>
    </source>
</evidence>
<accession>A0A2A2IHP7</accession>
<dbReference type="RefSeq" id="WP_095654104.1">
    <property type="nucleotide sequence ID" value="NZ_NPOA01000002.1"/>
</dbReference>
<feature type="coiled-coil region" evidence="1">
    <location>
        <begin position="737"/>
        <end position="890"/>
    </location>
</feature>
<dbReference type="EMBL" id="NPOA01000002">
    <property type="protein sequence ID" value="PAV30774.1"/>
    <property type="molecule type" value="Genomic_DNA"/>
</dbReference>
<dbReference type="OrthoDB" id="9815057at2"/>
<feature type="coiled-coil region" evidence="1">
    <location>
        <begin position="1057"/>
        <end position="1087"/>
    </location>
</feature>
<feature type="coiled-coil region" evidence="1">
    <location>
        <begin position="517"/>
        <end position="544"/>
    </location>
</feature>
<sequence length="1472" mass="173198">MPAISKIRLTNIVYEGGEKRFNDETFLLDGNNGAILLENGGGKTVFIHTLLQAILPHTPLGDRKIKETLQLENAPAHIGIEWIINERPRRYMTTAVSLFLYNNKLDSYRYVFEYEANNPNSLEQMPFVKDTTDGNKRPAYKEEVVEYYSAMKSKTHNARTFDTIGTFNTYIEEQYQIITNEWESIVKINRDEGGIEKFFENCRTTTDLYDRLLIPTVEDSIAGHEQGMFADMFEKQREGFQTYRNLQKSMKEHKAIQTELEKYVAEFEEFSNKQIVYETTKQRAKGLAQEINNQRSEMDKAYAENEMDWKRWRDEDLEYNIKTASYEISQEQEKARTLEAEHMKKLAAYEEETEHLRENQRLSNSLEHAKYKQELQSYEQLLAQYKAELEQHDQQGEVLDYETELEIENAKLHGYFSSMLEQIEGVIEQLETERRPTIEAIEELNISAAKQSKQLEEVKQEDNHTQGQLSTKQDQLEKLKQQILANPDQESVQAEYENWNERHQWLDEEIIRLKQFKKASEQKVTELDQQREALNEQLNDKKMSLRDKKYDEQTMQKAHDALIDKLGEIRPSWKAITNLHLKENSVYSPLIDLQGKLTREREDIMYKERLARYFVDNYDEQKTFFTDTFLAEKLAEWQNQFYVVTGPEFFADLNDDQKTAFAEYPLWPLTLISTEADQEKVITKLTEIKARLQYPISVLTLEEVKRIGIGNSSVKEKWVAPTHWQTNLDEEYFMTWKKDVRKVAEELTALREQKEAELNNCQAIIGEFESFFHTYPVSFKELLMENIRNIEAEIESNGREINKLRILLNQVKDEIKVSETHVNKYTDEKDGLGRRLEKAVELFQVEREITELKEALRRTREKIAQLEKEERQLKRELSSYEADKRTINELISGNQDEIRITKADSVYNEVKGFQPQYTDDAKSVIMERRKSLQLKIHGIQQSYGEIVEKHKQTEKDIVRVKAEIKDILNEHEEIDAGMVFPADGKRLLERIRTNVKTGEAKTKELSEILTKAKESVAGQNSRVDTKLEQFQVTFSNIPLFKFDMELETIAAYLEKTQQNLMERKIYLQAEKERIEKQLSNIEKAHHNLDRFAEAHHFNRTNITAFALTAKEITEFSYERLKFVTEITNVLRSANETLEVAKDKIDRAKGHFRRFCRDNITERKLREMATEGIEIKKTLEDVLGFQQNMLTTVERADQYARNYISEKDKEVQAFINSIHNHLLNVTEQLRVIPKKTKVKIGEKWREIFQFSIPEWVEEDGKSRIRDHMDWILEQLESDHFKNDQGIEDNGKVRKEVETWLHTKQLLQVVMDHKGMKVACRKVTNDNQVTQKLTSWEQSNKWSGGEKWSKNMTLFLGILNFVAEKKQHIETKMKRHRAVILDNPFGKASSDHVLSPVFFVAEQLGFQIIALTAHADGKYLQDYFPIIYSLKLRATANKTKQIMTKEKSLHHAYFQDHEPEEMKRLEEREQLELF</sequence>
<proteinExistence type="predicted"/>
<evidence type="ECO:0000313" key="3">
    <source>
        <dbReference type="Proteomes" id="UP000218887"/>
    </source>
</evidence>
<organism evidence="2 3">
    <name type="scientific">Virgibacillus profundi</name>
    <dbReference type="NCBI Taxonomy" id="2024555"/>
    <lineage>
        <taxon>Bacteria</taxon>
        <taxon>Bacillati</taxon>
        <taxon>Bacillota</taxon>
        <taxon>Bacilli</taxon>
        <taxon>Bacillales</taxon>
        <taxon>Bacillaceae</taxon>
        <taxon>Virgibacillus</taxon>
    </lineage>
</organism>
<protein>
    <recommendedName>
        <fullName evidence="4">Chromosome segregation ATPase</fullName>
    </recommendedName>
</protein>
<evidence type="ECO:0008006" key="4">
    <source>
        <dbReference type="Google" id="ProtNLM"/>
    </source>
</evidence>
<feature type="coiled-coil region" evidence="1">
    <location>
        <begin position="246"/>
        <end position="395"/>
    </location>
</feature>
<keyword evidence="3" id="KW-1185">Reference proteome</keyword>
<feature type="coiled-coil region" evidence="1">
    <location>
        <begin position="1123"/>
        <end position="1150"/>
    </location>
</feature>
<keyword evidence="1" id="KW-0175">Coiled coil</keyword>
<name>A0A2A2IHP7_9BACI</name>
<dbReference type="Proteomes" id="UP000218887">
    <property type="component" value="Unassembled WGS sequence"/>
</dbReference>